<keyword evidence="5" id="KW-1185">Reference proteome</keyword>
<feature type="domain" description="P/Homo B" evidence="3">
    <location>
        <begin position="1570"/>
        <end position="1746"/>
    </location>
</feature>
<keyword evidence="2" id="KW-0378">Hydrolase</keyword>
<dbReference type="InterPro" id="IPR006626">
    <property type="entry name" value="PbH1"/>
</dbReference>
<comment type="caution">
    <text evidence="4">The sequence shown here is derived from an EMBL/GenBank/DDBJ whole genome shotgun (WGS) entry which is preliminary data.</text>
</comment>
<sequence>MQQPLLLGLQRAVEPLGPERRALPRLLGLGTLLLTMLSSQLASAQTIKTLPGDYASVQAAFTDLNTNGVPAGGVTINVAAGYTETPTAALLLTATGTSANPIVFQKSGAGTNPVLTAGVGTTTTLDAIIGLSGADYVTFDGIDVAENTTNTTATTQMEYGYALFRASATDGCQNVSIRNATITLNKANTSTIGIFGSTATAASATAITATSAAGANSNIKLNGNTITSFVGIYLLANTATAANTDTGNEIGTTAGNTLTNLGGANTNVYGIRAEYQNGLKIENNTITIPAGNTSTTIRGIGVGVSTATGMTGTLLINNNTVSLTSATSGAVWGINQAGSSGLTSVTISNNKVQNCALTTTGTVSYIQDASSATALTSTITGNQVTGNSAATTSNVVGIYRSGASGTANIANNTVGTTASGNTVTAANGTFYGIQATTGTITLSGNTISNNTFTASGTAVVTVYGYYNFGSPTAETLTNNIITGLTIAGSSTGTAHILGGLYTNTVASAVKAISGNTIGNLTLGTATGTASGTVTGLLQFLGTTVTIAQNKIYGLTAYGAAGNVTGMQLSSGITNTVANNLIGSLSAPAATGTAAVNGVQISGGTTANLYFNTIYLNAASTSATTFGTSGIYVSSLTPAVDLRNNIVVNTSTAGATGGATVALRYLAAPGTSFVATSNNNLYYAGTPSATQLIYAEGTTTLANAKQTLADYKAYIATRDQAAVTENVPFSSTTGADATFLHINPATATQVESGGVAVTGITTDFDGQTRGTTPDIGADEGTFTPQDLSGPAIGYTALASSSSTANRTLVVTITDPSGVATGTDAPRLYYRKSTSATYVSAVATSISGSAYTFTLDYAALGGVAAGDVIQYYVAAQDNAGNVSTSPVGGSGATPPGSTAPATPASYTIQGILAGVYYVGTGTSPDAARTYPTLTAAVAAYNNSGLGGAVTFLLLDATYSATTGETFPLVLSQNPEASATNTLTIKPNPGVTTTITGSLAAGAILKLNGADYVTIDGANTASGTTQNLTIENTATTGAGNAVVWLAAAAAGDGATFNTVKNTIIRGSAATGTPQFVVFVGGGGVGVASPTTSTPAANSNNTITNNQIQKGYYGLFMFGPSATAADQSNVVSNNQLGQGAGNGFGLEGIRAVYQQNILIEGNEVQNVSNGNSTSNVYGIFLADSKGATLSRNSVHNVSYTGTSTTKAWGIFTSNVAFNTAANASAVTVVNNLVYNINSSATSSTWNTVGINNGGGYGDKYYYNTVYLSGQLSAASGTAGSAAFANGNPSVTTFAANIDVRNNIFSIIGATAGTATTPLYAHYTQATTYAGSTLDNNDLYVVPGTTGAARIGRLNAVDAADLAAWRTATTQEANSVSADPGFAQTTTVPYLLKPSVTALNGAGVAIAGISVDYLGTTRTSPPDIGAYEFTPIATDLVPVALLTPSASTTCYGFTEAVSVSIRNAGSAAIDFTQNPATVTVAVTPPGGTVQTLTATITTGTLASGATQTVALTGTVDMTTVGAYSFVITATVQGDGNTSNDVLAAVTRTVVNATPTQSITAPAAACVDAPFTIAVASNSAAGSIRGTQAPALAIPDNALTGASSTITLSGAPATATISAASTVRVTLNITHTYDGDLDIYLVGPGDAGTLELSTDNGAAGANYTNTVLATGTTGAITTGTAPFTGTYAPEGAIATAPTLNSGTGSGTYTLPATALNGVAINGDWKLYVYDDATGDTGTLLNWSLTIADPAIPSTTITGPGTVSAPVVSGGTSTFTVTGAPTGSNAYVVTTVTPAGCSTSATQSVNVTALPTASLTAATAQVCAGTTYQLAGTVGGSATGGTYTSSGTGTFSPNATTLNAVYTPSAADITAGSVVLTLTTTGPAACSAATASTTLTINPATTATFSYSGGTFCLSGINPTPTITGTAGGTFSSTAGLSLDAATGAINLASSSTGTYVVTYSVGGSCPSSSTASVTITAAPSASFSYATATYCAGSSATVAPAFGSGSSAGSFTVSPATGLTINATTGVITLSSSTAGTYTITNTIAASGGCASATAAATVTITAAPVATLTAGGATTFCQGGAVVLSVPTATGSTYQFLLNGTAITGATSATYTATASGSYSVTVTNAGGCSATSAATTVTVNPTPATPTLTLTGLPNGAVQLNSSAATGNQFYRNGVLIPGATGQTYLLLSSAQNGSYTVVTTGTGGCASAPSNTLTVVVTASGTTSLAGVSSLLYPNPSQDGNVTLELRGYTKATQLTLFNSLGQVVRATTLHPEKSAGGVSTLPVDLSALPAGMYWLRLSSPDTGLQTLKLVRE</sequence>
<protein>
    <submittedName>
        <fullName evidence="4">Proprotein convertase P-domain-containing protein</fullName>
    </submittedName>
</protein>
<dbReference type="InterPro" id="IPR026444">
    <property type="entry name" value="Secre_tail"/>
</dbReference>
<dbReference type="InterPro" id="IPR011050">
    <property type="entry name" value="Pectin_lyase_fold/virulence"/>
</dbReference>
<dbReference type="RefSeq" id="WP_226177047.1">
    <property type="nucleotide sequence ID" value="NZ_JAJADR010000004.1"/>
</dbReference>
<dbReference type="Gene3D" id="2.60.120.260">
    <property type="entry name" value="Galactose-binding domain-like"/>
    <property type="match status" value="1"/>
</dbReference>
<accession>A0ABS8ATL9</accession>
<dbReference type="SUPFAM" id="SSF49785">
    <property type="entry name" value="Galactose-binding domain-like"/>
    <property type="match status" value="1"/>
</dbReference>
<dbReference type="Pfam" id="PF18962">
    <property type="entry name" value="Por_Secre_tail"/>
    <property type="match status" value="1"/>
</dbReference>
<dbReference type="SUPFAM" id="SSF51126">
    <property type="entry name" value="Pectin lyase-like"/>
    <property type="match status" value="3"/>
</dbReference>
<reference evidence="4" key="1">
    <citation type="submission" date="2021-10" db="EMBL/GenBank/DDBJ databases">
        <authorList>
            <person name="Dean J.D."/>
            <person name="Kim M.K."/>
            <person name="Newey C.N."/>
            <person name="Stoker T.S."/>
            <person name="Thompson D.W."/>
            <person name="Grose J.H."/>
        </authorList>
    </citation>
    <scope>NUCLEOTIDE SEQUENCE</scope>
    <source>
        <strain evidence="4">BT178</strain>
    </source>
</reference>
<dbReference type="PROSITE" id="PS51829">
    <property type="entry name" value="P_HOMO_B"/>
    <property type="match status" value="1"/>
</dbReference>
<dbReference type="Gene3D" id="2.160.20.10">
    <property type="entry name" value="Single-stranded right-handed beta-helix, Pectin lyase-like"/>
    <property type="match status" value="2"/>
</dbReference>
<evidence type="ECO:0000313" key="5">
    <source>
        <dbReference type="Proteomes" id="UP001165296"/>
    </source>
</evidence>
<dbReference type="Pfam" id="PF01483">
    <property type="entry name" value="P_proprotein"/>
    <property type="match status" value="1"/>
</dbReference>
<dbReference type="InterPro" id="IPR002884">
    <property type="entry name" value="P_dom"/>
</dbReference>
<dbReference type="InterPro" id="IPR013783">
    <property type="entry name" value="Ig-like_fold"/>
</dbReference>
<dbReference type="InterPro" id="IPR008979">
    <property type="entry name" value="Galactose-bd-like_sf"/>
</dbReference>
<evidence type="ECO:0000256" key="1">
    <source>
        <dbReference type="ARBA" id="ARBA00022670"/>
    </source>
</evidence>
<gene>
    <name evidence="4" type="ORF">LGH74_15555</name>
</gene>
<evidence type="ECO:0000313" key="4">
    <source>
        <dbReference type="EMBL" id="MCB2409409.1"/>
    </source>
</evidence>
<proteinExistence type="predicted"/>
<dbReference type="Gene3D" id="2.60.40.10">
    <property type="entry name" value="Immunoglobulins"/>
    <property type="match status" value="1"/>
</dbReference>
<dbReference type="SMART" id="SM00710">
    <property type="entry name" value="PbH1"/>
    <property type="match status" value="20"/>
</dbReference>
<dbReference type="Proteomes" id="UP001165296">
    <property type="component" value="Unassembled WGS sequence"/>
</dbReference>
<dbReference type="InterPro" id="IPR012334">
    <property type="entry name" value="Pectin_lyas_fold"/>
</dbReference>
<organism evidence="4 5">
    <name type="scientific">Hymenobacter lucidus</name>
    <dbReference type="NCBI Taxonomy" id="2880930"/>
    <lineage>
        <taxon>Bacteria</taxon>
        <taxon>Pseudomonadati</taxon>
        <taxon>Bacteroidota</taxon>
        <taxon>Cytophagia</taxon>
        <taxon>Cytophagales</taxon>
        <taxon>Hymenobacteraceae</taxon>
        <taxon>Hymenobacter</taxon>
    </lineage>
</organism>
<evidence type="ECO:0000259" key="3">
    <source>
        <dbReference type="PROSITE" id="PS51829"/>
    </source>
</evidence>
<evidence type="ECO:0000256" key="2">
    <source>
        <dbReference type="ARBA" id="ARBA00022801"/>
    </source>
</evidence>
<dbReference type="EMBL" id="JAJADR010000004">
    <property type="protein sequence ID" value="MCB2409409.1"/>
    <property type="molecule type" value="Genomic_DNA"/>
</dbReference>
<dbReference type="NCBIfam" id="TIGR04183">
    <property type="entry name" value="Por_Secre_tail"/>
    <property type="match status" value="1"/>
</dbReference>
<name>A0ABS8ATL9_9BACT</name>
<keyword evidence="1" id="KW-0645">Protease</keyword>